<dbReference type="InterPro" id="IPR000225">
    <property type="entry name" value="Armadillo"/>
</dbReference>
<evidence type="ECO:0000256" key="4">
    <source>
        <dbReference type="ARBA" id="ARBA00022927"/>
    </source>
</evidence>
<dbReference type="GO" id="GO:0005634">
    <property type="term" value="C:nucleus"/>
    <property type="evidence" value="ECO:0007669"/>
    <property type="project" value="UniProtKB-ARBA"/>
</dbReference>
<dbReference type="InterPro" id="IPR011989">
    <property type="entry name" value="ARM-like"/>
</dbReference>
<dbReference type="GO" id="GO:0061608">
    <property type="term" value="F:nuclear import signal receptor activity"/>
    <property type="evidence" value="ECO:0007669"/>
    <property type="project" value="InterPro"/>
</dbReference>
<evidence type="ECO:0000256" key="2">
    <source>
        <dbReference type="ARBA" id="ARBA00022448"/>
    </source>
</evidence>
<keyword evidence="4 5" id="KW-0653">Protein transport</keyword>
<dbReference type="SUPFAM" id="SSF48371">
    <property type="entry name" value="ARM repeat"/>
    <property type="match status" value="1"/>
</dbReference>
<evidence type="ECO:0000313" key="8">
    <source>
        <dbReference type="EMBL" id="AFP65451.1"/>
    </source>
</evidence>
<dbReference type="InterPro" id="IPR016024">
    <property type="entry name" value="ARM-type_fold"/>
</dbReference>
<keyword evidence="8" id="KW-0542">Nucleomorph</keyword>
<comment type="similarity">
    <text evidence="1 5">Belongs to the importin alpha family.</text>
</comment>
<accession>J7G5V1</accession>
<feature type="repeat" description="ARM" evidence="6">
    <location>
        <begin position="277"/>
        <end position="319"/>
    </location>
</feature>
<feature type="compositionally biased region" description="Basic and acidic residues" evidence="7">
    <location>
        <begin position="23"/>
        <end position="40"/>
    </location>
</feature>
<reference evidence="8 9" key="1">
    <citation type="journal article" date="2012" name="Genome Biol. Evol.">
        <title>Nucleomorph genome sequence of the cryptophyte alga Chroomonas mesostigmatica CCMP1168 reveals lineage-specific gene loss and genome complexity.</title>
        <authorList>
            <person name="Moore C.E."/>
            <person name="Curtis B."/>
            <person name="Mills T."/>
            <person name="Tanifuji G."/>
            <person name="Archibald J.M."/>
        </authorList>
    </citation>
    <scope>NUCLEOTIDE SEQUENCE [LARGE SCALE GENOMIC DNA]</scope>
    <source>
        <strain evidence="8 9">CCMP1168</strain>
    </source>
</reference>
<dbReference type="InterPro" id="IPR024931">
    <property type="entry name" value="Importin_alpha"/>
</dbReference>
<name>J7G5V1_9CRYP</name>
<keyword evidence="2 5" id="KW-0813">Transport</keyword>
<dbReference type="PANTHER" id="PTHR23316">
    <property type="entry name" value="IMPORTIN ALPHA"/>
    <property type="match status" value="1"/>
</dbReference>
<dbReference type="Proteomes" id="UP000243348">
    <property type="component" value="Nucleomorph 2"/>
</dbReference>
<evidence type="ECO:0000256" key="7">
    <source>
        <dbReference type="SAM" id="MobiDB-lite"/>
    </source>
</evidence>
<evidence type="ECO:0000256" key="1">
    <source>
        <dbReference type="ARBA" id="ARBA00010394"/>
    </source>
</evidence>
<feature type="region of interest" description="Disordered" evidence="7">
    <location>
        <begin position="23"/>
        <end position="45"/>
    </location>
</feature>
<evidence type="ECO:0000256" key="3">
    <source>
        <dbReference type="ARBA" id="ARBA00022737"/>
    </source>
</evidence>
<dbReference type="AlphaFoldDB" id="J7G5V1"/>
<dbReference type="Pfam" id="PF16186">
    <property type="entry name" value="Arm_3"/>
    <property type="match status" value="1"/>
</dbReference>
<evidence type="ECO:0000256" key="6">
    <source>
        <dbReference type="PROSITE-ProRule" id="PRU00259"/>
    </source>
</evidence>
<dbReference type="Gene3D" id="1.25.10.10">
    <property type="entry name" value="Leucine-rich Repeat Variant"/>
    <property type="match status" value="1"/>
</dbReference>
<dbReference type="InterPro" id="IPR032413">
    <property type="entry name" value="Arm_3"/>
</dbReference>
<keyword evidence="3" id="KW-0677">Repeat</keyword>
<dbReference type="GO" id="GO:0005737">
    <property type="term" value="C:cytoplasm"/>
    <property type="evidence" value="ECO:0007669"/>
    <property type="project" value="InterPro"/>
</dbReference>
<organism evidence="8 9">
    <name type="scientific">Chroomonas mesostigmatica CCMP1168</name>
    <dbReference type="NCBI Taxonomy" id="1195612"/>
    <lineage>
        <taxon>Eukaryota</taxon>
        <taxon>Cryptophyceae</taxon>
        <taxon>Pyrenomonadales</taxon>
        <taxon>Chroomonadaceae</taxon>
        <taxon>Chroomonas</taxon>
    </lineage>
</organism>
<sequence>MALSGKKKFLEIVDIEQNMKSKRDKNFKETRKTNREESLLKKRKEKASISGHSTHEIISEADISELDFVKLYKLLTSGDFKEKLNSTIKIRRFLSKKNPSIDEIIKAGMIPIFISFLKDDAEPLLQFEAAWIITNVASGSSEQTIALVNEGVIEPLINLLENPKSAMKEQCAWALGNIAGDSPQCREKLLELDIIGPLLRQMNSPNRLEFLRNLTWTLSNLCRGKIIKKTNFAVTILPILKKFIFSEDTIILSDVCWALSYLSDGSRERIQLVIDLGIVQRIVELLMHSRISIQTPALRILGNIATGDNLQTQVVINCGILPCLLTLLNSSHKQIKREACWTISNITAGNSDQIQSVINGNIIPTLIYIMKNSENDVKNEAVWAISNAATGATAKQIEYLVKKDCIAPMIDLLDSSDSRIIGVILDGFMNILEVGNQKLNQNLCNKYAQIMEQNGGLEKLENLQHHMNNTLYKKTVNILKKFFGAEDDLPPISFENVQEDKIMYNSNQIPECTFNFLKK</sequence>
<dbReference type="PROSITE" id="PS50176">
    <property type="entry name" value="ARM_REPEAT"/>
    <property type="match status" value="2"/>
</dbReference>
<feature type="repeat" description="ARM" evidence="6">
    <location>
        <begin position="319"/>
        <end position="353"/>
    </location>
</feature>
<dbReference type="EMBL" id="CP003681">
    <property type="protein sequence ID" value="AFP65451.1"/>
    <property type="molecule type" value="Genomic_DNA"/>
</dbReference>
<evidence type="ECO:0000256" key="5">
    <source>
        <dbReference type="PIRNR" id="PIRNR005673"/>
    </source>
</evidence>
<dbReference type="SMART" id="SM00185">
    <property type="entry name" value="ARM"/>
    <property type="match status" value="7"/>
</dbReference>
<gene>
    <name evidence="8" type="primary">impA</name>
    <name evidence="8" type="ORF">CMESO_280</name>
</gene>
<proteinExistence type="inferred from homology"/>
<evidence type="ECO:0000313" key="9">
    <source>
        <dbReference type="Proteomes" id="UP000243348"/>
    </source>
</evidence>
<dbReference type="FunFam" id="1.25.10.10:FF:000009">
    <property type="entry name" value="Importin subunit alpha"/>
    <property type="match status" value="1"/>
</dbReference>
<geneLocation type="nucleomorph" evidence="8"/>
<dbReference type="PIRSF" id="PIRSF005673">
    <property type="entry name" value="Importin_alpha"/>
    <property type="match status" value="1"/>
</dbReference>
<protein>
    <recommendedName>
        <fullName evidence="5">Importin subunit alpha</fullName>
    </recommendedName>
</protein>
<dbReference type="Pfam" id="PF00514">
    <property type="entry name" value="Arm"/>
    <property type="match status" value="6"/>
</dbReference>
<dbReference type="GO" id="GO:0006606">
    <property type="term" value="P:protein import into nucleus"/>
    <property type="evidence" value="ECO:0007669"/>
    <property type="project" value="InterPro"/>
</dbReference>
<dbReference type="SMR" id="J7G5V1"/>